<dbReference type="AlphaFoldDB" id="A0AAV3BA99"/>
<dbReference type="Proteomes" id="UP001181693">
    <property type="component" value="Unassembled WGS sequence"/>
</dbReference>
<dbReference type="PANTHER" id="PTHR45036:SF1">
    <property type="entry name" value="METHYLTRANSFERASE LIKE 7A"/>
    <property type="match status" value="1"/>
</dbReference>
<comment type="caution">
    <text evidence="3">The sequence shown here is derived from an EMBL/GenBank/DDBJ whole genome shotgun (WGS) entry which is preliminary data.</text>
</comment>
<evidence type="ECO:0000259" key="2">
    <source>
        <dbReference type="Pfam" id="PF08241"/>
    </source>
</evidence>
<keyword evidence="1" id="KW-1133">Transmembrane helix</keyword>
<dbReference type="EMBL" id="DYDO01000001">
    <property type="protein sequence ID" value="DBA32798.1"/>
    <property type="molecule type" value="Genomic_DNA"/>
</dbReference>
<keyword evidence="4" id="KW-1185">Reference proteome</keyword>
<keyword evidence="1" id="KW-0472">Membrane</keyword>
<gene>
    <name evidence="3" type="ORF">GDO54_000561</name>
</gene>
<protein>
    <recommendedName>
        <fullName evidence="2">Methyltransferase type 11 domain-containing protein</fullName>
    </recommendedName>
</protein>
<dbReference type="SUPFAM" id="SSF53335">
    <property type="entry name" value="S-adenosyl-L-methionine-dependent methyltransferases"/>
    <property type="match status" value="1"/>
</dbReference>
<dbReference type="InterPro" id="IPR013216">
    <property type="entry name" value="Methyltransf_11"/>
</dbReference>
<evidence type="ECO:0000313" key="4">
    <source>
        <dbReference type="Proteomes" id="UP001181693"/>
    </source>
</evidence>
<accession>A0AAV3BA99</accession>
<organism evidence="3 4">
    <name type="scientific">Pyxicephalus adspersus</name>
    <name type="common">African bullfrog</name>
    <dbReference type="NCBI Taxonomy" id="30357"/>
    <lineage>
        <taxon>Eukaryota</taxon>
        <taxon>Metazoa</taxon>
        <taxon>Chordata</taxon>
        <taxon>Craniata</taxon>
        <taxon>Vertebrata</taxon>
        <taxon>Euteleostomi</taxon>
        <taxon>Amphibia</taxon>
        <taxon>Batrachia</taxon>
        <taxon>Anura</taxon>
        <taxon>Neobatrachia</taxon>
        <taxon>Ranoidea</taxon>
        <taxon>Pyxicephalidae</taxon>
        <taxon>Pyxicephalinae</taxon>
        <taxon>Pyxicephalus</taxon>
    </lineage>
</organism>
<dbReference type="CDD" id="cd02440">
    <property type="entry name" value="AdoMet_MTases"/>
    <property type="match status" value="1"/>
</dbReference>
<dbReference type="Pfam" id="PF08241">
    <property type="entry name" value="Methyltransf_11"/>
    <property type="match status" value="1"/>
</dbReference>
<reference evidence="3" key="1">
    <citation type="thesis" date="2020" institute="ProQuest LLC" country="789 East Eisenhower Parkway, Ann Arbor, MI, USA">
        <title>Comparative Genomics and Chromosome Evolution.</title>
        <authorList>
            <person name="Mudd A.B."/>
        </authorList>
    </citation>
    <scope>NUCLEOTIDE SEQUENCE</scope>
    <source>
        <strain evidence="3">1538</strain>
        <tissue evidence="3">Blood</tissue>
    </source>
</reference>
<feature type="domain" description="Methyltransferase type 11" evidence="2">
    <location>
        <begin position="75"/>
        <end position="166"/>
    </location>
</feature>
<dbReference type="GO" id="GO:0008757">
    <property type="term" value="F:S-adenosylmethionine-dependent methyltransferase activity"/>
    <property type="evidence" value="ECO:0007669"/>
    <property type="project" value="InterPro"/>
</dbReference>
<evidence type="ECO:0000256" key="1">
    <source>
        <dbReference type="SAM" id="Phobius"/>
    </source>
</evidence>
<dbReference type="InterPro" id="IPR052356">
    <property type="entry name" value="Thiol_S-MT"/>
</dbReference>
<dbReference type="PANTHER" id="PTHR45036">
    <property type="entry name" value="METHYLTRANSFERASE LIKE 7B"/>
    <property type="match status" value="1"/>
</dbReference>
<dbReference type="InterPro" id="IPR029063">
    <property type="entry name" value="SAM-dependent_MTases_sf"/>
</dbReference>
<keyword evidence="1" id="KW-0812">Transmembrane</keyword>
<proteinExistence type="predicted"/>
<feature type="transmembrane region" description="Helical" evidence="1">
    <location>
        <begin position="6"/>
        <end position="32"/>
    </location>
</feature>
<sequence>MSAIIFILQLILAVIMLPLHILSFLGMWDLVVKRAFPLLFSKFLISYNKVMEEHKRNLFRNLSDFAGSSKELRLLEIGCGTGANFKFFPKECRVTCLDINPNCKQLLGKSLAESDHLKFDGFLVESAENMKSVADASMDVVVCTLLVCSVPNTLAVLKEAKRILRQVSFS</sequence>
<name>A0AAV3BA99_PYXAD</name>
<dbReference type="Gene3D" id="3.40.50.150">
    <property type="entry name" value="Vaccinia Virus protein VP39"/>
    <property type="match status" value="1"/>
</dbReference>
<evidence type="ECO:0000313" key="3">
    <source>
        <dbReference type="EMBL" id="DBA32798.1"/>
    </source>
</evidence>